<dbReference type="AlphaFoldDB" id="A0ABD1ZUF7"/>
<organism evidence="2 3">
    <name type="scientific">Vespula squamosa</name>
    <name type="common">Southern yellow jacket</name>
    <name type="synonym">Wasp</name>
    <dbReference type="NCBI Taxonomy" id="30214"/>
    <lineage>
        <taxon>Eukaryota</taxon>
        <taxon>Metazoa</taxon>
        <taxon>Ecdysozoa</taxon>
        <taxon>Arthropoda</taxon>
        <taxon>Hexapoda</taxon>
        <taxon>Insecta</taxon>
        <taxon>Pterygota</taxon>
        <taxon>Neoptera</taxon>
        <taxon>Endopterygota</taxon>
        <taxon>Hymenoptera</taxon>
        <taxon>Apocrita</taxon>
        <taxon>Aculeata</taxon>
        <taxon>Vespoidea</taxon>
        <taxon>Vespidae</taxon>
        <taxon>Vespinae</taxon>
        <taxon>Vespula</taxon>
    </lineage>
</organism>
<name>A0ABD1ZUF7_VESSQ</name>
<feature type="compositionally biased region" description="Gly residues" evidence="1">
    <location>
        <begin position="90"/>
        <end position="100"/>
    </location>
</feature>
<feature type="non-terminal residue" evidence="2">
    <location>
        <position position="1"/>
    </location>
</feature>
<dbReference type="EMBL" id="JAUDFV010000173">
    <property type="protein sequence ID" value="KAL2711861.1"/>
    <property type="molecule type" value="Genomic_DNA"/>
</dbReference>
<comment type="caution">
    <text evidence="2">The sequence shown here is derived from an EMBL/GenBank/DDBJ whole genome shotgun (WGS) entry which is preliminary data.</text>
</comment>
<accession>A0ABD1ZUF7</accession>
<gene>
    <name evidence="2" type="ORF">V1478_018882</name>
</gene>
<protein>
    <submittedName>
        <fullName evidence="2">Uncharacterized protein</fullName>
    </submittedName>
</protein>
<evidence type="ECO:0000313" key="2">
    <source>
        <dbReference type="EMBL" id="KAL2711861.1"/>
    </source>
</evidence>
<evidence type="ECO:0000256" key="1">
    <source>
        <dbReference type="SAM" id="MobiDB-lite"/>
    </source>
</evidence>
<evidence type="ECO:0000313" key="3">
    <source>
        <dbReference type="Proteomes" id="UP001607302"/>
    </source>
</evidence>
<feature type="region of interest" description="Disordered" evidence="1">
    <location>
        <begin position="87"/>
        <end position="130"/>
    </location>
</feature>
<dbReference type="Proteomes" id="UP001607302">
    <property type="component" value="Unassembled WGS sequence"/>
</dbReference>
<keyword evidence="3" id="KW-1185">Reference proteome</keyword>
<sequence length="130" mass="14806">IKAKRENSGMSHTRKEERKQTGGCYRFYGNVPVAATTSLEVSVRWWYIRNIFQLQALKSPHIDVRSSDLDDDTVLFLYKHAELRGRVRGGHAGGDGGSGVGRDDTCHQKPYKDEKKFGNQYLHTEHAKLE</sequence>
<feature type="compositionally biased region" description="Basic and acidic residues" evidence="1">
    <location>
        <begin position="101"/>
        <end position="130"/>
    </location>
</feature>
<reference evidence="2 3" key="1">
    <citation type="journal article" date="2024" name="Ann. Entomol. Soc. Am.">
        <title>Genomic analyses of the southern and eastern yellowjacket wasps (Hymenoptera: Vespidae) reveal evolutionary signatures of social life.</title>
        <authorList>
            <person name="Catto M.A."/>
            <person name="Caine P.B."/>
            <person name="Orr S.E."/>
            <person name="Hunt B.G."/>
            <person name="Goodisman M.A.D."/>
        </authorList>
    </citation>
    <scope>NUCLEOTIDE SEQUENCE [LARGE SCALE GENOMIC DNA]</scope>
    <source>
        <strain evidence="2">233</strain>
        <tissue evidence="2">Head and thorax</tissue>
    </source>
</reference>
<proteinExistence type="predicted"/>